<evidence type="ECO:0000313" key="2">
    <source>
        <dbReference type="EMBL" id="CAI6331191.1"/>
    </source>
</evidence>
<feature type="region of interest" description="Disordered" evidence="1">
    <location>
        <begin position="176"/>
        <end position="197"/>
    </location>
</feature>
<protein>
    <submittedName>
        <fullName evidence="2">Uncharacterized protein</fullName>
    </submittedName>
</protein>
<dbReference type="EMBL" id="CAOQHR010000002">
    <property type="protein sequence ID" value="CAI6331191.1"/>
    <property type="molecule type" value="Genomic_DNA"/>
</dbReference>
<keyword evidence="3" id="KW-1185">Reference proteome</keyword>
<organism evidence="2 3">
    <name type="scientific">Periconia digitata</name>
    <dbReference type="NCBI Taxonomy" id="1303443"/>
    <lineage>
        <taxon>Eukaryota</taxon>
        <taxon>Fungi</taxon>
        <taxon>Dikarya</taxon>
        <taxon>Ascomycota</taxon>
        <taxon>Pezizomycotina</taxon>
        <taxon>Dothideomycetes</taxon>
        <taxon>Pleosporomycetidae</taxon>
        <taxon>Pleosporales</taxon>
        <taxon>Massarineae</taxon>
        <taxon>Periconiaceae</taxon>
        <taxon>Periconia</taxon>
    </lineage>
</organism>
<accession>A0A9W4XH23</accession>
<comment type="caution">
    <text evidence="2">The sequence shown here is derived from an EMBL/GenBank/DDBJ whole genome shotgun (WGS) entry which is preliminary data.</text>
</comment>
<evidence type="ECO:0000256" key="1">
    <source>
        <dbReference type="SAM" id="MobiDB-lite"/>
    </source>
</evidence>
<dbReference type="AlphaFoldDB" id="A0A9W4XH23"/>
<sequence>MGISRHGTISHKAIEFIAMKKRYFSTETPFADPTHPETSLLFAQFVDEDAIIRWRNNSTHLGIMHHSRHHMFNQFRVIVGTDASNPSSELEGGRVVVVYQRLPLQDCQPEHMQLSYVTKSDTSALVTESEFFVGENSWVWIAKLTDGSSAEEYEESLQRVSGDILDRVHVVREYTKTERSEAPGNLDAAEARGKPTA</sequence>
<gene>
    <name evidence="2" type="ORF">PDIGIT_LOCUS4427</name>
</gene>
<dbReference type="OrthoDB" id="63721at2759"/>
<reference evidence="2" key="1">
    <citation type="submission" date="2023-01" db="EMBL/GenBank/DDBJ databases">
        <authorList>
            <person name="Van Ghelder C."/>
            <person name="Rancurel C."/>
        </authorList>
    </citation>
    <scope>NUCLEOTIDE SEQUENCE</scope>
    <source>
        <strain evidence="2">CNCM I-4278</strain>
    </source>
</reference>
<name>A0A9W4XH23_9PLEO</name>
<dbReference type="Proteomes" id="UP001152607">
    <property type="component" value="Unassembled WGS sequence"/>
</dbReference>
<proteinExistence type="predicted"/>
<evidence type="ECO:0000313" key="3">
    <source>
        <dbReference type="Proteomes" id="UP001152607"/>
    </source>
</evidence>